<accession>A0A4S4N3S0</accession>
<keyword evidence="3" id="KW-1185">Reference proteome</keyword>
<name>A0A4S4N3S0_9APHY</name>
<dbReference type="Proteomes" id="UP000308730">
    <property type="component" value="Unassembled WGS sequence"/>
</dbReference>
<dbReference type="EMBL" id="SGPM01000021">
    <property type="protein sequence ID" value="THH32461.1"/>
    <property type="molecule type" value="Genomic_DNA"/>
</dbReference>
<dbReference type="AlphaFoldDB" id="A0A4S4N3S0"/>
<proteinExistence type="predicted"/>
<evidence type="ECO:0000256" key="1">
    <source>
        <dbReference type="SAM" id="Coils"/>
    </source>
</evidence>
<gene>
    <name evidence="2" type="ORF">EUX98_g1707</name>
</gene>
<feature type="coiled-coil region" evidence="1">
    <location>
        <begin position="118"/>
        <end position="152"/>
    </location>
</feature>
<keyword evidence="1" id="KW-0175">Coiled coil</keyword>
<protein>
    <submittedName>
        <fullName evidence="2">Uncharacterized protein</fullName>
    </submittedName>
</protein>
<sequence>MKYAGRWDDNLYSDALRLLEFDSQGLLLPRLYDDLVLADRWWEDLPVAENATSDYTSAIGFDKDAVDFPLTPDMVAAAMTAMMKAGIETNIRDVFQRQLSEMRNLQRMQTDQKAHQHRINLARVKETLDRELDEAKKEQLEAREKLVALREELAGTPSAAVGKQPN</sequence>
<evidence type="ECO:0000313" key="3">
    <source>
        <dbReference type="Proteomes" id="UP000308730"/>
    </source>
</evidence>
<evidence type="ECO:0000313" key="2">
    <source>
        <dbReference type="EMBL" id="THH32461.1"/>
    </source>
</evidence>
<comment type="caution">
    <text evidence="2">The sequence shown here is derived from an EMBL/GenBank/DDBJ whole genome shotgun (WGS) entry which is preliminary data.</text>
</comment>
<organism evidence="2 3">
    <name type="scientific">Antrodiella citrinella</name>
    <dbReference type="NCBI Taxonomy" id="2447956"/>
    <lineage>
        <taxon>Eukaryota</taxon>
        <taxon>Fungi</taxon>
        <taxon>Dikarya</taxon>
        <taxon>Basidiomycota</taxon>
        <taxon>Agaricomycotina</taxon>
        <taxon>Agaricomycetes</taxon>
        <taxon>Polyporales</taxon>
        <taxon>Steccherinaceae</taxon>
        <taxon>Antrodiella</taxon>
    </lineage>
</organism>
<reference evidence="2 3" key="1">
    <citation type="submission" date="2019-02" db="EMBL/GenBank/DDBJ databases">
        <title>Genome sequencing of the rare red list fungi Antrodiella citrinella (Flaviporus citrinellus).</title>
        <authorList>
            <person name="Buettner E."/>
            <person name="Kellner H."/>
        </authorList>
    </citation>
    <scope>NUCLEOTIDE SEQUENCE [LARGE SCALE GENOMIC DNA]</scope>
    <source>
        <strain evidence="2 3">DSM 108506</strain>
    </source>
</reference>